<evidence type="ECO:0000259" key="3">
    <source>
        <dbReference type="Pfam" id="PF10017"/>
    </source>
</evidence>
<evidence type="ECO:0000313" key="4">
    <source>
        <dbReference type="EMBL" id="OWQ49495.1"/>
    </source>
</evidence>
<name>A0A246HHD9_STEMA</name>
<evidence type="ECO:0000256" key="2">
    <source>
        <dbReference type="ARBA" id="ARBA00022679"/>
    </source>
</evidence>
<gene>
    <name evidence="4" type="primary">egtD</name>
    <name evidence="4" type="ORF">CEE60_18900</name>
</gene>
<keyword evidence="2 4" id="KW-0808">Transferase</keyword>
<sequence length="324" mass="35727">MSSVRDALEALTDLQPDRDQITADILRGLSSTPRQLPSKYFYDAQGSALFEQITQQPEYYPTRTELQLLQECARDIAKVVGPRVHVVELGSGSGRKTELLLHALRDPVAYTPIEISRAALLDSITRLAPSLPEIEMLPVCADFTQPVQLPSPQREPARHLVFFPGSTLGNFAHDDAIALLKAMRQTMGPDGMALIGIDLHKDAGLIEAAYNDAAGVTADFTLNLLRRLNRDIGSDFDLDGFRHRARYSVPRLRIETELVSQRDQRVQVDGQSFAFAEGEAMTVEYSHKYTDAVFAAMAAAAGLRVTAHWNATDPAFGLRLLQPA</sequence>
<dbReference type="PANTHER" id="PTHR43397">
    <property type="entry name" value="ERGOTHIONEINE BIOSYNTHESIS PROTEIN 1"/>
    <property type="match status" value="1"/>
</dbReference>
<dbReference type="InterPro" id="IPR017804">
    <property type="entry name" value="MeTrfase_EgtD-like"/>
</dbReference>
<dbReference type="InterPro" id="IPR035094">
    <property type="entry name" value="EgtD"/>
</dbReference>
<accession>A0A246HHD9</accession>
<comment type="caution">
    <text evidence="4">The sequence shown here is derived from an EMBL/GenBank/DDBJ whole genome shotgun (WGS) entry which is preliminary data.</text>
</comment>
<keyword evidence="1 4" id="KW-0489">Methyltransferase</keyword>
<dbReference type="InterPro" id="IPR051128">
    <property type="entry name" value="EgtD_Methyltrsf_superfamily"/>
</dbReference>
<dbReference type="SUPFAM" id="SSF53335">
    <property type="entry name" value="S-adenosyl-L-methionine-dependent methyltransferases"/>
    <property type="match status" value="1"/>
</dbReference>
<dbReference type="PIRSF" id="PIRSF018005">
    <property type="entry name" value="UCP018005"/>
    <property type="match status" value="1"/>
</dbReference>
<dbReference type="PANTHER" id="PTHR43397:SF1">
    <property type="entry name" value="ERGOTHIONEINE BIOSYNTHESIS PROTEIN 1"/>
    <property type="match status" value="1"/>
</dbReference>
<dbReference type="OrthoDB" id="5289726at2"/>
<feature type="domain" description="Histidine-specific methyltransferase SAM-dependent" evidence="3">
    <location>
        <begin position="22"/>
        <end position="322"/>
    </location>
</feature>
<dbReference type="AlphaFoldDB" id="A0A246HHD9"/>
<evidence type="ECO:0000256" key="1">
    <source>
        <dbReference type="ARBA" id="ARBA00022603"/>
    </source>
</evidence>
<organism evidence="4 5">
    <name type="scientific">Stenotrophomonas maltophilia</name>
    <name type="common">Pseudomonas maltophilia</name>
    <name type="synonym">Xanthomonas maltophilia</name>
    <dbReference type="NCBI Taxonomy" id="40324"/>
    <lineage>
        <taxon>Bacteria</taxon>
        <taxon>Pseudomonadati</taxon>
        <taxon>Pseudomonadota</taxon>
        <taxon>Gammaproteobacteria</taxon>
        <taxon>Lysobacterales</taxon>
        <taxon>Lysobacteraceae</taxon>
        <taxon>Stenotrophomonas</taxon>
        <taxon>Stenotrophomonas maltophilia group</taxon>
    </lineage>
</organism>
<dbReference type="InterPro" id="IPR019257">
    <property type="entry name" value="MeTrfase_dom"/>
</dbReference>
<protein>
    <submittedName>
        <fullName evidence="4">L-histidine N(Alpha)-methyltransferase</fullName>
    </submittedName>
</protein>
<dbReference type="Pfam" id="PF10017">
    <property type="entry name" value="Methyltransf_33"/>
    <property type="match status" value="1"/>
</dbReference>
<dbReference type="NCBIfam" id="TIGR03438">
    <property type="entry name" value="egtD_ergothio"/>
    <property type="match status" value="1"/>
</dbReference>
<evidence type="ECO:0000313" key="5">
    <source>
        <dbReference type="Proteomes" id="UP000198157"/>
    </source>
</evidence>
<proteinExistence type="predicted"/>
<dbReference type="GO" id="GO:0032259">
    <property type="term" value="P:methylation"/>
    <property type="evidence" value="ECO:0007669"/>
    <property type="project" value="UniProtKB-KW"/>
</dbReference>
<dbReference type="EMBL" id="NIVS01000058">
    <property type="protein sequence ID" value="OWQ49495.1"/>
    <property type="molecule type" value="Genomic_DNA"/>
</dbReference>
<dbReference type="Proteomes" id="UP000198157">
    <property type="component" value="Unassembled WGS sequence"/>
</dbReference>
<dbReference type="GO" id="GO:0008168">
    <property type="term" value="F:methyltransferase activity"/>
    <property type="evidence" value="ECO:0007669"/>
    <property type="project" value="UniProtKB-KW"/>
</dbReference>
<reference evidence="4 5" key="1">
    <citation type="submission" date="2017-06" db="EMBL/GenBank/DDBJ databases">
        <authorList>
            <person name="Kim H.J."/>
            <person name="Triplett B.A."/>
        </authorList>
    </citation>
    <scope>NUCLEOTIDE SEQUENCE [LARGE SCALE GENOMIC DNA]</scope>
    <source>
        <strain evidence="4 5">13146</strain>
    </source>
</reference>
<dbReference type="InterPro" id="IPR029063">
    <property type="entry name" value="SAM-dependent_MTases_sf"/>
</dbReference>
<dbReference type="Gene3D" id="3.40.50.150">
    <property type="entry name" value="Vaccinia Virus protein VP39"/>
    <property type="match status" value="1"/>
</dbReference>